<dbReference type="Proteomes" id="UP001228581">
    <property type="component" value="Unassembled WGS sequence"/>
</dbReference>
<dbReference type="Gene3D" id="3.30.230.10">
    <property type="match status" value="1"/>
</dbReference>
<proteinExistence type="predicted"/>
<comment type="catalytic activity">
    <reaction evidence="1">
        <text>ATP-dependent breakage, passage and rejoining of double-stranded DNA.</text>
        <dbReference type="EC" id="5.6.2.2"/>
    </reaction>
</comment>
<dbReference type="PRINTS" id="PR01159">
    <property type="entry name" value="DNAGYRASEB"/>
</dbReference>
<dbReference type="InterPro" id="IPR036890">
    <property type="entry name" value="HATPase_C_sf"/>
</dbReference>
<feature type="domain" description="DNA topoisomerase type IIA subunit B" evidence="5">
    <location>
        <begin position="234"/>
        <end position="339"/>
    </location>
</feature>
<dbReference type="EMBL" id="JASJOT010000009">
    <property type="protein sequence ID" value="MDJ1494373.1"/>
    <property type="molecule type" value="Genomic_DNA"/>
</dbReference>
<protein>
    <recommendedName>
        <fullName evidence="2">DNA topoisomerase (ATP-hydrolyzing)</fullName>
        <ecNumber evidence="2">5.6.2.2</ecNumber>
    </recommendedName>
</protein>
<name>A0ABT7CKT6_9BACT</name>
<dbReference type="SUPFAM" id="SSF55874">
    <property type="entry name" value="ATPase domain of HSP90 chaperone/DNA topoisomerase II/histidine kinase"/>
    <property type="match status" value="1"/>
</dbReference>
<gene>
    <name evidence="6" type="ORF">QNI19_15625</name>
</gene>
<evidence type="ECO:0000256" key="1">
    <source>
        <dbReference type="ARBA" id="ARBA00000185"/>
    </source>
</evidence>
<dbReference type="InterPro" id="IPR000565">
    <property type="entry name" value="Topo_IIA_B"/>
</dbReference>
<evidence type="ECO:0000313" key="6">
    <source>
        <dbReference type="EMBL" id="MDJ1494373.1"/>
    </source>
</evidence>
<keyword evidence="7" id="KW-1185">Reference proteome</keyword>
<keyword evidence="3" id="KW-0238">DNA-binding</keyword>
<dbReference type="RefSeq" id="WP_313997456.1">
    <property type="nucleotide sequence ID" value="NZ_JASJOT010000009.1"/>
</dbReference>
<dbReference type="PANTHER" id="PTHR45866:SF12">
    <property type="entry name" value="DNA TOPOISOMERASE 4 SUBUNIT B"/>
    <property type="match status" value="1"/>
</dbReference>
<dbReference type="Gene3D" id="3.30.565.10">
    <property type="entry name" value="Histidine kinase-like ATPase, C-terminal domain"/>
    <property type="match status" value="1"/>
</dbReference>
<evidence type="ECO:0000259" key="5">
    <source>
        <dbReference type="Pfam" id="PF00204"/>
    </source>
</evidence>
<organism evidence="6 7">
    <name type="scientific">Xanthocytophaga flava</name>
    <dbReference type="NCBI Taxonomy" id="3048013"/>
    <lineage>
        <taxon>Bacteria</taxon>
        <taxon>Pseudomonadati</taxon>
        <taxon>Bacteroidota</taxon>
        <taxon>Cytophagia</taxon>
        <taxon>Cytophagales</taxon>
        <taxon>Rhodocytophagaceae</taxon>
        <taxon>Xanthocytophaga</taxon>
    </lineage>
</organism>
<comment type="caution">
    <text evidence="6">The sequence shown here is derived from an EMBL/GenBank/DDBJ whole genome shotgun (WGS) entry which is preliminary data.</text>
</comment>
<evidence type="ECO:0000256" key="4">
    <source>
        <dbReference type="ARBA" id="ARBA00023235"/>
    </source>
</evidence>
<reference evidence="6 7" key="1">
    <citation type="submission" date="2023-05" db="EMBL/GenBank/DDBJ databases">
        <authorList>
            <person name="Zhang X."/>
        </authorList>
    </citation>
    <scope>NUCLEOTIDE SEQUENCE [LARGE SCALE GENOMIC DNA]</scope>
    <source>
        <strain evidence="6 7">DM2B3-1</strain>
    </source>
</reference>
<evidence type="ECO:0000256" key="3">
    <source>
        <dbReference type="ARBA" id="ARBA00023125"/>
    </source>
</evidence>
<accession>A0ABT7CKT6</accession>
<dbReference type="InterPro" id="IPR014721">
    <property type="entry name" value="Ribsml_uS5_D2-typ_fold_subgr"/>
</dbReference>
<dbReference type="EC" id="5.6.2.2" evidence="2"/>
<evidence type="ECO:0000256" key="2">
    <source>
        <dbReference type="ARBA" id="ARBA00012895"/>
    </source>
</evidence>
<dbReference type="Pfam" id="PF00204">
    <property type="entry name" value="DNA_gyraseB"/>
    <property type="match status" value="1"/>
</dbReference>
<keyword evidence="4" id="KW-0413">Isomerase</keyword>
<evidence type="ECO:0000313" key="7">
    <source>
        <dbReference type="Proteomes" id="UP001228581"/>
    </source>
</evidence>
<dbReference type="InterPro" id="IPR020568">
    <property type="entry name" value="Ribosomal_Su5_D2-typ_SF"/>
</dbReference>
<sequence length="343" mass="39545">MERSLIESIRKRTHLYIGDTLFRGFRNILESILSDLMITNVNERKITIEFRKQDWIRLLLPVVDVDIIFDRPEDMVYIPHEKMGIVYLVALSEKFSGTIWSLSGGKRLGARNGIYSFVNISGNTDTPYTIINFRIDRTIFKKLDLNYEFINQRLREYAFLNPSSQITSTDLRNDQPQHNLYTYPRGVAHELDFRVATCIDDVENGIRLDLQTSIGKYFYQISFVIDGWLEVPYIATYANEANLIRGGSLESGILAGIQAVIKEIAERKGKKIKITPNELKKKLILIAGVRGEELMFAGSAKWELDMPAMQKEVKKYVYQEFLKYVEANPEAMSVLLERLAFGF</sequence>
<dbReference type="InterPro" id="IPR013506">
    <property type="entry name" value="Topo_IIA_bsu_dom2"/>
</dbReference>
<dbReference type="SUPFAM" id="SSF54211">
    <property type="entry name" value="Ribosomal protein S5 domain 2-like"/>
    <property type="match status" value="1"/>
</dbReference>
<dbReference type="PANTHER" id="PTHR45866">
    <property type="entry name" value="DNA GYRASE/TOPOISOMERASE SUBUNIT B"/>
    <property type="match status" value="1"/>
</dbReference>